<protein>
    <submittedName>
        <fullName evidence="4">GAR domain-containing protein</fullName>
    </submittedName>
</protein>
<evidence type="ECO:0000313" key="4">
    <source>
        <dbReference type="WBParaSite" id="NBR_0000976501-mRNA-1"/>
    </source>
</evidence>
<dbReference type="STRING" id="27835.A0A0N4Y259"/>
<dbReference type="WBParaSite" id="NBR_0000976501-mRNA-1">
    <property type="protein sequence ID" value="NBR_0000976501-mRNA-1"/>
    <property type="gene ID" value="NBR_0000976501"/>
</dbReference>
<sequence>MLIGKSKEKLNIVFLIPLTNLKDSLDQWRREVKDKLEAVDALCFESADSISPEQYALLREKRNQLAIDYDTVVRAVEHLHGRLNVLASLLIEFSSKTSSLQSWMTHQTRVIGEIRERSAEPSRLNEARQDARRLLDEISQEEARLKAIGALLAKIEQEVDALYDTAPELTNRGIHSTEIRNTFHRVDDDFSALQKQCSDLLQFQNKIGALNSDLLDQSRKVDDWFTKIEDDLREVERNPDLNVEKKLAVDGNVHIDHADQASRRFVSALDGLNAHPEVSNRFESESEERRKRHSSLLDRMQQAFNRATAEKAANEGVRDAKRDEQSLRMDLDSRLSLSRDLENDLKKLAGPNAPPWVESTDSKLQDAILRLQRNSTELRGFRDNVNDALEGVIALDSLGSALCRTCDVMSVNLRSTTARNPQRLQEIASELASVDAQLSDMIRTADTVKGIPNVTETQAVDRMVSHFHYFRRVLVSGKVT</sequence>
<name>A0A0N4Y259_NIPBR</name>
<evidence type="ECO:0000313" key="3">
    <source>
        <dbReference type="Proteomes" id="UP000271162"/>
    </source>
</evidence>
<dbReference type="AlphaFoldDB" id="A0A0N4Y259"/>
<gene>
    <name evidence="2" type="ORF">NBR_LOCUS9766</name>
</gene>
<evidence type="ECO:0000313" key="2">
    <source>
        <dbReference type="EMBL" id="VDL73355.1"/>
    </source>
</evidence>
<reference evidence="4" key="1">
    <citation type="submission" date="2017-02" db="UniProtKB">
        <authorList>
            <consortium name="WormBaseParasite"/>
        </authorList>
    </citation>
    <scope>IDENTIFICATION</scope>
</reference>
<proteinExistence type="predicted"/>
<keyword evidence="3" id="KW-1185">Reference proteome</keyword>
<reference evidence="2 3" key="2">
    <citation type="submission" date="2018-11" db="EMBL/GenBank/DDBJ databases">
        <authorList>
            <consortium name="Pathogen Informatics"/>
        </authorList>
    </citation>
    <scope>NUCLEOTIDE SEQUENCE [LARGE SCALE GENOMIC DNA]</scope>
</reference>
<accession>A0A0N4Y259</accession>
<dbReference type="SUPFAM" id="SSF46966">
    <property type="entry name" value="Spectrin repeat"/>
    <property type="match status" value="1"/>
</dbReference>
<keyword evidence="1" id="KW-0175">Coiled coil</keyword>
<dbReference type="EMBL" id="UYSL01020191">
    <property type="protein sequence ID" value="VDL73355.1"/>
    <property type="molecule type" value="Genomic_DNA"/>
</dbReference>
<feature type="coiled-coil region" evidence="1">
    <location>
        <begin position="124"/>
        <end position="172"/>
    </location>
</feature>
<organism evidence="4">
    <name type="scientific">Nippostrongylus brasiliensis</name>
    <name type="common">Rat hookworm</name>
    <dbReference type="NCBI Taxonomy" id="27835"/>
    <lineage>
        <taxon>Eukaryota</taxon>
        <taxon>Metazoa</taxon>
        <taxon>Ecdysozoa</taxon>
        <taxon>Nematoda</taxon>
        <taxon>Chromadorea</taxon>
        <taxon>Rhabditida</taxon>
        <taxon>Rhabditina</taxon>
        <taxon>Rhabditomorpha</taxon>
        <taxon>Strongyloidea</taxon>
        <taxon>Heligmosomidae</taxon>
        <taxon>Nippostrongylus</taxon>
    </lineage>
</organism>
<evidence type="ECO:0000256" key="1">
    <source>
        <dbReference type="SAM" id="Coils"/>
    </source>
</evidence>
<dbReference type="Proteomes" id="UP000271162">
    <property type="component" value="Unassembled WGS sequence"/>
</dbReference>